<feature type="compositionally biased region" description="Polar residues" evidence="4">
    <location>
        <begin position="268"/>
        <end position="289"/>
    </location>
</feature>
<dbReference type="PANTHER" id="PTHR46543:SF2">
    <property type="entry name" value="AGAP013096-PA"/>
    <property type="match status" value="1"/>
</dbReference>
<gene>
    <name evidence="5" type="ORF">B0T22DRAFT_518880</name>
</gene>
<dbReference type="GO" id="GO:0071035">
    <property type="term" value="P:nuclear polyadenylation-dependent rRNA catabolic process"/>
    <property type="evidence" value="ECO:0007669"/>
    <property type="project" value="TreeGrafter"/>
</dbReference>
<dbReference type="GO" id="GO:0071036">
    <property type="term" value="P:nuclear polyadenylation-dependent snoRNA catabolic process"/>
    <property type="evidence" value="ECO:0007669"/>
    <property type="project" value="TreeGrafter"/>
</dbReference>
<evidence type="ECO:0000256" key="4">
    <source>
        <dbReference type="SAM" id="MobiDB-lite"/>
    </source>
</evidence>
<feature type="compositionally biased region" description="Polar residues" evidence="4">
    <location>
        <begin position="324"/>
        <end position="334"/>
    </location>
</feature>
<feature type="compositionally biased region" description="Polar residues" evidence="4">
    <location>
        <begin position="852"/>
        <end position="868"/>
    </location>
</feature>
<feature type="compositionally biased region" description="Low complexity" evidence="4">
    <location>
        <begin position="899"/>
        <end position="967"/>
    </location>
</feature>
<feature type="compositionally biased region" description="Pro residues" evidence="4">
    <location>
        <begin position="473"/>
        <end position="482"/>
    </location>
</feature>
<name>A0AAE0X787_9PEZI</name>
<comment type="subcellular location">
    <subcellularLocation>
        <location evidence="1">Nucleus</location>
    </subcellularLocation>
</comment>
<organism evidence="5 6">
    <name type="scientific">Podospora appendiculata</name>
    <dbReference type="NCBI Taxonomy" id="314037"/>
    <lineage>
        <taxon>Eukaryota</taxon>
        <taxon>Fungi</taxon>
        <taxon>Dikarya</taxon>
        <taxon>Ascomycota</taxon>
        <taxon>Pezizomycotina</taxon>
        <taxon>Sordariomycetes</taxon>
        <taxon>Sordariomycetidae</taxon>
        <taxon>Sordariales</taxon>
        <taxon>Podosporaceae</taxon>
        <taxon>Podospora</taxon>
    </lineage>
</organism>
<dbReference type="GO" id="GO:0031499">
    <property type="term" value="C:TRAMP complex"/>
    <property type="evidence" value="ECO:0007669"/>
    <property type="project" value="TreeGrafter"/>
</dbReference>
<dbReference type="PANTHER" id="PTHR46543">
    <property type="entry name" value="ZINC FINGER CCHC DOMAIN-CONTAINING PROTEIN 7"/>
    <property type="match status" value="1"/>
</dbReference>
<dbReference type="EMBL" id="JAULSO010000003">
    <property type="protein sequence ID" value="KAK3686247.1"/>
    <property type="molecule type" value="Genomic_DNA"/>
</dbReference>
<protein>
    <submittedName>
        <fullName evidence="5">Uncharacterized protein</fullName>
    </submittedName>
</protein>
<feature type="region of interest" description="Disordered" evidence="4">
    <location>
        <begin position="805"/>
        <end position="829"/>
    </location>
</feature>
<feature type="compositionally biased region" description="Polar residues" evidence="4">
    <location>
        <begin position="209"/>
        <end position="225"/>
    </location>
</feature>
<dbReference type="GO" id="GO:0071037">
    <property type="term" value="P:nuclear polyadenylation-dependent snRNA catabolic process"/>
    <property type="evidence" value="ECO:0007669"/>
    <property type="project" value="TreeGrafter"/>
</dbReference>
<feature type="region of interest" description="Disordered" evidence="4">
    <location>
        <begin position="1110"/>
        <end position="1148"/>
    </location>
</feature>
<feature type="compositionally biased region" description="Low complexity" evidence="4">
    <location>
        <begin position="418"/>
        <end position="430"/>
    </location>
</feature>
<feature type="compositionally biased region" description="Low complexity" evidence="4">
    <location>
        <begin position="483"/>
        <end position="497"/>
    </location>
</feature>
<keyword evidence="6" id="KW-1185">Reference proteome</keyword>
<comment type="caution">
    <text evidence="5">The sequence shown here is derived from an EMBL/GenBank/DDBJ whole genome shotgun (WGS) entry which is preliminary data.</text>
</comment>
<feature type="compositionally biased region" description="Acidic residues" evidence="4">
    <location>
        <begin position="1111"/>
        <end position="1122"/>
    </location>
</feature>
<keyword evidence="2" id="KW-0677">Repeat</keyword>
<feature type="region of interest" description="Disordered" evidence="4">
    <location>
        <begin position="557"/>
        <end position="592"/>
    </location>
</feature>
<sequence length="1290" mass="138282">MSQPPLLGPEDHEAVGNSQTGGGPPHGVNYLPWQPQQQQYQQQQQPKQFQQQHQQGGRPLSVYSAERHWQYSSPPQEVAHLAPAMEGMHLGPSPSVRLQRKAIPHPAPSQSPSYTPYTPPSQQPQTGPSQPEAPPQIQYNAYRPQDTGNYQAGPPMHQSYQSPGSPPPPAVQQWPTTYTAYAPPLQPAPQQPTAAPTAAYQVEAPPVQHTANAPWNDDFFNNPSQAFAAELHGSEPSTNSGPQPAPGPSESVPTASQEHPDQKLAVQSAESPQQAHAPTDHNVSYSTPDSEGLIAVEHPGPASGSHDPYAPTNYMYPQQPPPNAHSSPQMQQPAYGQAPFQAPSPSPAQYAQPSTVSPPSGSPYSQYGSPYPPSASTTSAQATTAAQYSPPVAGNPAAPPSFHNSPHLYHPSTFPSAQTHSSQYPQHQQPAPAPGPPQPTASYSPAAFPPKPASGPSSYTRPPSASVGQSNRPPRPGQPQPGPGRTSSYSSTISGTGQKIGDLTNSMFSKDTRDTVGKWSKKTASKLGGALKTAASSAQAAAQQAAAQQRLRAAETLYGPGYPVPPSQRLTAQAQAQAQGLAQTPQSQPQPGMLQGRLLIHRDPKGLRLLDRRQHSILPVQCLVRREHRRHYSRRALATILANNNPGTPQGPLSKVNQPEDKQQLRLLKWVDRRLQHRRVQLLPVKRKDGTPAVPQWDQDKAPALDSTASLKLRPELQHPSRRLPARNPRPGHLLEVLHPLLRLRHQHFNIRDHRGNRAPISLGTRSSQIHRGIILLRNSSHGTRQTLKPHPRRAWDHPFLKGMASSSHRRVTTPSSNSRRGHLRRQVLPVPKQVECHNLSGTRTALQTIPRGSSRLLSRDTTVTSNRLDPYPLSVHHRPRVPVLHLINRDGASSMIGQPLQQQQQQQQQQYQQQPQQHSQQYQPQQQPPQQQQQPWAGHQQPQQQPQQYQQQQWPGQQQQQQQQQQQPPPPPPPSTAAYPQFAPPPTSPAPQDARANPATTSAGHGRGTGASPPRGGRGGMRGRGRGRGRGGGPGRPPAATTTSSGKLKGMLKSPAMIGLAATVGIGALTGSFIPMGGGGGGASSSTGGGKTAGAAKLGRFLLAAATGEDGGDYGGDDGGGDDGGGGGGEDYTGGGGEDYTGGDAGGDGWEYTGGEEEYTGEEEYSYTEEFDLTWDETTYYDGDQQLDGTYDAAQMNDENYAAATQTDYYQQALSLTDPATQAAYEQQAAEMVSQAQADQAQASAGFLSSIGFSGGAGGGGDQAATWYTVLPLADENKYGQNRSRPASK</sequence>
<feature type="region of interest" description="Disordered" evidence="4">
    <location>
        <begin position="852"/>
        <end position="876"/>
    </location>
</feature>
<feature type="region of interest" description="Disordered" evidence="4">
    <location>
        <begin position="897"/>
        <end position="1049"/>
    </location>
</feature>
<reference evidence="5" key="2">
    <citation type="submission" date="2023-06" db="EMBL/GenBank/DDBJ databases">
        <authorList>
            <consortium name="Lawrence Berkeley National Laboratory"/>
            <person name="Haridas S."/>
            <person name="Hensen N."/>
            <person name="Bonometti L."/>
            <person name="Westerberg I."/>
            <person name="Brannstrom I.O."/>
            <person name="Guillou S."/>
            <person name="Cros-Aarteil S."/>
            <person name="Calhoun S."/>
            <person name="Kuo A."/>
            <person name="Mondo S."/>
            <person name="Pangilinan J."/>
            <person name="Riley R."/>
            <person name="Labutti K."/>
            <person name="Andreopoulos B."/>
            <person name="Lipzen A."/>
            <person name="Chen C."/>
            <person name="Yanf M."/>
            <person name="Daum C."/>
            <person name="Ng V."/>
            <person name="Clum A."/>
            <person name="Steindorff A."/>
            <person name="Ohm R."/>
            <person name="Martin F."/>
            <person name="Silar P."/>
            <person name="Natvig D."/>
            <person name="Lalanne C."/>
            <person name="Gautier V."/>
            <person name="Ament-Velasquez S.L."/>
            <person name="Kruys A."/>
            <person name="Hutchinson M.I."/>
            <person name="Powell A.J."/>
            <person name="Barry K."/>
            <person name="Miller A.N."/>
            <person name="Grigoriev I.V."/>
            <person name="Debuchy R."/>
            <person name="Gladieux P."/>
            <person name="Thoren M.H."/>
            <person name="Johannesson H."/>
        </authorList>
    </citation>
    <scope>NUCLEOTIDE SEQUENCE</scope>
    <source>
        <strain evidence="5">CBS 314.62</strain>
    </source>
</reference>
<feature type="compositionally biased region" description="Low complexity" evidence="4">
    <location>
        <begin position="191"/>
        <end position="201"/>
    </location>
</feature>
<feature type="compositionally biased region" description="Low complexity" evidence="4">
    <location>
        <begin position="34"/>
        <end position="55"/>
    </location>
</feature>
<reference evidence="5" key="1">
    <citation type="journal article" date="2023" name="Mol. Phylogenet. Evol.">
        <title>Genome-scale phylogeny and comparative genomics of the fungal order Sordariales.</title>
        <authorList>
            <person name="Hensen N."/>
            <person name="Bonometti L."/>
            <person name="Westerberg I."/>
            <person name="Brannstrom I.O."/>
            <person name="Guillou S."/>
            <person name="Cros-Aarteil S."/>
            <person name="Calhoun S."/>
            <person name="Haridas S."/>
            <person name="Kuo A."/>
            <person name="Mondo S."/>
            <person name="Pangilinan J."/>
            <person name="Riley R."/>
            <person name="LaButti K."/>
            <person name="Andreopoulos B."/>
            <person name="Lipzen A."/>
            <person name="Chen C."/>
            <person name="Yan M."/>
            <person name="Daum C."/>
            <person name="Ng V."/>
            <person name="Clum A."/>
            <person name="Steindorff A."/>
            <person name="Ohm R.A."/>
            <person name="Martin F."/>
            <person name="Silar P."/>
            <person name="Natvig D.O."/>
            <person name="Lalanne C."/>
            <person name="Gautier V."/>
            <person name="Ament-Velasquez S.L."/>
            <person name="Kruys A."/>
            <person name="Hutchinson M.I."/>
            <person name="Powell A.J."/>
            <person name="Barry K."/>
            <person name="Miller A.N."/>
            <person name="Grigoriev I.V."/>
            <person name="Debuchy R."/>
            <person name="Gladieux P."/>
            <person name="Hiltunen Thoren M."/>
            <person name="Johannesson H."/>
        </authorList>
    </citation>
    <scope>NUCLEOTIDE SEQUENCE</scope>
    <source>
        <strain evidence="5">CBS 314.62</strain>
    </source>
</reference>
<evidence type="ECO:0000256" key="1">
    <source>
        <dbReference type="ARBA" id="ARBA00004123"/>
    </source>
</evidence>
<dbReference type="GO" id="GO:0003723">
    <property type="term" value="F:RNA binding"/>
    <property type="evidence" value="ECO:0007669"/>
    <property type="project" value="TreeGrafter"/>
</dbReference>
<proteinExistence type="predicted"/>
<feature type="region of interest" description="Disordered" evidence="4">
    <location>
        <begin position="1"/>
        <end position="519"/>
    </location>
</feature>
<accession>A0AAE0X787</accession>
<evidence type="ECO:0000313" key="6">
    <source>
        <dbReference type="Proteomes" id="UP001270362"/>
    </source>
</evidence>
<feature type="compositionally biased region" description="Low complexity" evidence="4">
    <location>
        <begin position="337"/>
        <end position="391"/>
    </location>
</feature>
<evidence type="ECO:0000256" key="3">
    <source>
        <dbReference type="ARBA" id="ARBA00023242"/>
    </source>
</evidence>
<dbReference type="Proteomes" id="UP001270362">
    <property type="component" value="Unassembled WGS sequence"/>
</dbReference>
<feature type="compositionally biased region" description="Low complexity" evidence="4">
    <location>
        <begin position="171"/>
        <end position="183"/>
    </location>
</feature>
<dbReference type="InterPro" id="IPR051644">
    <property type="entry name" value="TRAMP_AT-DNA-binding"/>
</dbReference>
<evidence type="ECO:0000313" key="5">
    <source>
        <dbReference type="EMBL" id="KAK3686247.1"/>
    </source>
</evidence>
<dbReference type="GO" id="GO:0071039">
    <property type="term" value="P:nuclear polyadenylation-dependent CUT catabolic process"/>
    <property type="evidence" value="ECO:0007669"/>
    <property type="project" value="TreeGrafter"/>
</dbReference>
<evidence type="ECO:0000256" key="2">
    <source>
        <dbReference type="ARBA" id="ARBA00022737"/>
    </source>
</evidence>
<dbReference type="GO" id="GO:0071031">
    <property type="term" value="P:nuclear mRNA surveillance of mRNA 3'-end processing"/>
    <property type="evidence" value="ECO:0007669"/>
    <property type="project" value="TreeGrafter"/>
</dbReference>
<feature type="compositionally biased region" description="Polar residues" evidence="4">
    <location>
        <begin position="455"/>
        <end position="471"/>
    </location>
</feature>
<feature type="region of interest" description="Disordered" evidence="4">
    <location>
        <begin position="684"/>
        <end position="703"/>
    </location>
</feature>
<keyword evidence="3" id="KW-0539">Nucleus</keyword>
<feature type="compositionally biased region" description="Gly residues" evidence="4">
    <location>
        <begin position="1123"/>
        <end position="1148"/>
    </location>
</feature>
<dbReference type="GO" id="GO:0071038">
    <property type="term" value="P:TRAMP-dependent tRNA surveillance pathway"/>
    <property type="evidence" value="ECO:0007669"/>
    <property type="project" value="TreeGrafter"/>
</dbReference>
<feature type="compositionally biased region" description="Low complexity" evidence="4">
    <location>
        <begin position="572"/>
        <end position="583"/>
    </location>
</feature>